<dbReference type="AlphaFoldDB" id="A0A0F9T3J8"/>
<name>A0A0F9T3J8_9ZZZZ</name>
<dbReference type="EMBL" id="LAZR01001992">
    <property type="protein sequence ID" value="KKN36063.1"/>
    <property type="molecule type" value="Genomic_DNA"/>
</dbReference>
<accession>A0A0F9T3J8</accession>
<protein>
    <submittedName>
        <fullName evidence="2">Uncharacterized protein</fullName>
    </submittedName>
</protein>
<organism evidence="2">
    <name type="scientific">marine sediment metagenome</name>
    <dbReference type="NCBI Taxonomy" id="412755"/>
    <lineage>
        <taxon>unclassified sequences</taxon>
        <taxon>metagenomes</taxon>
        <taxon>ecological metagenomes</taxon>
    </lineage>
</organism>
<evidence type="ECO:0000256" key="1">
    <source>
        <dbReference type="SAM" id="MobiDB-lite"/>
    </source>
</evidence>
<feature type="compositionally biased region" description="Basic residues" evidence="1">
    <location>
        <begin position="1"/>
        <end position="13"/>
    </location>
</feature>
<gene>
    <name evidence="2" type="ORF">LCGC14_0777580</name>
</gene>
<comment type="caution">
    <text evidence="2">The sequence shown here is derived from an EMBL/GenBank/DDBJ whole genome shotgun (WGS) entry which is preliminary data.</text>
</comment>
<sequence length="210" mass="23934">MAKKKNKKGKSIVRRPQALGKTEKHNWTAARQWYMLANLNRADDEPEVTLKTAAKMCNIPLNTLYERAKKQGWRQQMQMARDAQDDMGMKKVVKFTGLNQAQTRAEFAEGGLIMARKARLRIAMQDPTDIPLPEANSMLQRAQQIVGKAQGWPEKFVFDSSEEGEYETAAKRISDHAGIERLAAQFLEFMVKRRKEREEAIDVTPEPANG</sequence>
<feature type="region of interest" description="Disordered" evidence="1">
    <location>
        <begin position="1"/>
        <end position="24"/>
    </location>
</feature>
<reference evidence="2" key="1">
    <citation type="journal article" date="2015" name="Nature">
        <title>Complex archaea that bridge the gap between prokaryotes and eukaryotes.</title>
        <authorList>
            <person name="Spang A."/>
            <person name="Saw J.H."/>
            <person name="Jorgensen S.L."/>
            <person name="Zaremba-Niedzwiedzka K."/>
            <person name="Martijn J."/>
            <person name="Lind A.E."/>
            <person name="van Eijk R."/>
            <person name="Schleper C."/>
            <person name="Guy L."/>
            <person name="Ettema T.J."/>
        </authorList>
    </citation>
    <scope>NUCLEOTIDE SEQUENCE</scope>
</reference>
<proteinExistence type="predicted"/>
<evidence type="ECO:0000313" key="2">
    <source>
        <dbReference type="EMBL" id="KKN36063.1"/>
    </source>
</evidence>